<feature type="region of interest" description="Disordered" evidence="8">
    <location>
        <begin position="1"/>
        <end position="76"/>
    </location>
</feature>
<evidence type="ECO:0000256" key="6">
    <source>
        <dbReference type="ARBA" id="ARBA00023136"/>
    </source>
</evidence>
<evidence type="ECO:0000256" key="4">
    <source>
        <dbReference type="ARBA" id="ARBA00022989"/>
    </source>
</evidence>
<evidence type="ECO:0000256" key="2">
    <source>
        <dbReference type="ARBA" id="ARBA00008108"/>
    </source>
</evidence>
<evidence type="ECO:0000313" key="11">
    <source>
        <dbReference type="Proteomes" id="UP000069940"/>
    </source>
</evidence>
<comment type="subcellular location">
    <subcellularLocation>
        <location evidence="1">Membrane</location>
    </subcellularLocation>
</comment>
<feature type="coiled-coil region" evidence="7">
    <location>
        <begin position="363"/>
        <end position="404"/>
    </location>
</feature>
<evidence type="ECO:0000256" key="7">
    <source>
        <dbReference type="SAM" id="Coils"/>
    </source>
</evidence>
<accession>A0ABM1ZNA5</accession>
<reference evidence="10" key="2">
    <citation type="submission" date="2025-05" db="UniProtKB">
        <authorList>
            <consortium name="EnsemblMetazoa"/>
        </authorList>
    </citation>
    <scope>IDENTIFICATION</scope>
    <source>
        <strain evidence="10">Foshan</strain>
    </source>
</reference>
<keyword evidence="6 9" id="KW-0472">Membrane</keyword>
<organism evidence="10 11">
    <name type="scientific">Aedes albopictus</name>
    <name type="common">Asian tiger mosquito</name>
    <name type="synonym">Stegomyia albopicta</name>
    <dbReference type="NCBI Taxonomy" id="7160"/>
    <lineage>
        <taxon>Eukaryota</taxon>
        <taxon>Metazoa</taxon>
        <taxon>Ecdysozoa</taxon>
        <taxon>Arthropoda</taxon>
        <taxon>Hexapoda</taxon>
        <taxon>Insecta</taxon>
        <taxon>Pterygota</taxon>
        <taxon>Neoptera</taxon>
        <taxon>Endopterygota</taxon>
        <taxon>Diptera</taxon>
        <taxon>Nematocera</taxon>
        <taxon>Culicoidea</taxon>
        <taxon>Culicidae</taxon>
        <taxon>Culicinae</taxon>
        <taxon>Aedini</taxon>
        <taxon>Aedes</taxon>
        <taxon>Stegomyia</taxon>
    </lineage>
</organism>
<sequence>METLKVMPKSLSAESKHSSRENSPNRHAHNESPEVHKTVRSDDSPAQRHNNDHKLRDREESILTNENSSVADDVKDNDETYIAASQLDENDGNLTTISQLSNDSSDIKHLYKSHHRTSSSLAYNRITTKIACTKESIKKEQTTRDANVNEYLKLAANADKQQLQRIKAVFEKKNQKSAHNISLLQKKLESYSKRYKDMQYHQNQKQQSIRQPREMLRDVGQGLRNVGGNIRDGVSGLSATVMSKPREFAHLIKNKFGSADNINQLSSTWYADHNIMEINRDLNSSHIEDNVSFRYENVLNSTLGMGGESDTIGISSPGIIGDLEGKYSEQGSDCSSVTSDSIPLSSGKHRVIRNLRCANSKAINDVRDDYDRLKRKLDGLENEIENLKQAIADLEEKVQYQSDERLRDVYEIMENCQTRISKIEHLSQQQYVTVEGIDNSNARAVVVKLINVVLTVLQVILLLVATAAGITMPFLKTRSTKGLFLLYYLPALWKDAIFIPPISHKGVSVILSFTKEAILSLIGIPRILGD</sequence>
<evidence type="ECO:0000256" key="8">
    <source>
        <dbReference type="SAM" id="MobiDB-lite"/>
    </source>
</evidence>
<evidence type="ECO:0000256" key="3">
    <source>
        <dbReference type="ARBA" id="ARBA00022692"/>
    </source>
</evidence>
<reference evidence="11" key="1">
    <citation type="journal article" date="2015" name="Proc. Natl. Acad. Sci. U.S.A.">
        <title>Genome sequence of the Asian Tiger mosquito, Aedes albopictus, reveals insights into its biology, genetics, and evolution.</title>
        <authorList>
            <person name="Chen X.G."/>
            <person name="Jiang X."/>
            <person name="Gu J."/>
            <person name="Xu M."/>
            <person name="Wu Y."/>
            <person name="Deng Y."/>
            <person name="Zhang C."/>
            <person name="Bonizzoni M."/>
            <person name="Dermauw W."/>
            <person name="Vontas J."/>
            <person name="Armbruster P."/>
            <person name="Huang X."/>
            <person name="Yang Y."/>
            <person name="Zhang H."/>
            <person name="He W."/>
            <person name="Peng H."/>
            <person name="Liu Y."/>
            <person name="Wu K."/>
            <person name="Chen J."/>
            <person name="Lirakis M."/>
            <person name="Topalis P."/>
            <person name="Van Leeuwen T."/>
            <person name="Hall A.B."/>
            <person name="Jiang X."/>
            <person name="Thorpe C."/>
            <person name="Mueller R.L."/>
            <person name="Sun C."/>
            <person name="Waterhouse R.M."/>
            <person name="Yan G."/>
            <person name="Tu Z.J."/>
            <person name="Fang X."/>
            <person name="James A.A."/>
        </authorList>
    </citation>
    <scope>NUCLEOTIDE SEQUENCE [LARGE SCALE GENOMIC DNA]</scope>
    <source>
        <strain evidence="11">Foshan</strain>
    </source>
</reference>
<dbReference type="Proteomes" id="UP000069940">
    <property type="component" value="Unassembled WGS sequence"/>
</dbReference>
<dbReference type="PANTHER" id="PTHR17613:SF14">
    <property type="entry name" value="DEMENTIN, ISOFORM H"/>
    <property type="match status" value="1"/>
</dbReference>
<keyword evidence="11" id="KW-1185">Reference proteome</keyword>
<dbReference type="InterPro" id="IPR019394">
    <property type="entry name" value="TEX28/TMCC"/>
</dbReference>
<keyword evidence="3 9" id="KW-0812">Transmembrane</keyword>
<feature type="compositionally biased region" description="Basic and acidic residues" evidence="8">
    <location>
        <begin position="14"/>
        <end position="61"/>
    </location>
</feature>
<dbReference type="EnsemblMetazoa" id="AALFPA23_020140.R29666">
    <property type="protein sequence ID" value="AALFPA23_020140.P29666"/>
    <property type="gene ID" value="AALFPA23_020140"/>
</dbReference>
<dbReference type="Pfam" id="PF10267">
    <property type="entry name" value="Tmemb_cc2"/>
    <property type="match status" value="1"/>
</dbReference>
<evidence type="ECO:0000256" key="5">
    <source>
        <dbReference type="ARBA" id="ARBA00023054"/>
    </source>
</evidence>
<evidence type="ECO:0000313" key="10">
    <source>
        <dbReference type="EnsemblMetazoa" id="AALFPA23_020140.P29666"/>
    </source>
</evidence>
<proteinExistence type="inferred from homology"/>
<keyword evidence="5 7" id="KW-0175">Coiled coil</keyword>
<protein>
    <submittedName>
        <fullName evidence="10">Uncharacterized protein</fullName>
    </submittedName>
</protein>
<feature type="transmembrane region" description="Helical" evidence="9">
    <location>
        <begin position="449"/>
        <end position="475"/>
    </location>
</feature>
<dbReference type="GeneID" id="109416672"/>
<dbReference type="RefSeq" id="XP_029732857.1">
    <property type="nucleotide sequence ID" value="XM_029876997.2"/>
</dbReference>
<keyword evidence="4 9" id="KW-1133">Transmembrane helix</keyword>
<name>A0ABM1ZNA5_AEDAL</name>
<evidence type="ECO:0000256" key="1">
    <source>
        <dbReference type="ARBA" id="ARBA00004370"/>
    </source>
</evidence>
<comment type="similarity">
    <text evidence="2">Belongs to the TEX28 family.</text>
</comment>
<evidence type="ECO:0000256" key="9">
    <source>
        <dbReference type="SAM" id="Phobius"/>
    </source>
</evidence>
<dbReference type="PANTHER" id="PTHR17613">
    <property type="entry name" value="CEREBRAL PROTEIN-11-RELATED"/>
    <property type="match status" value="1"/>
</dbReference>